<protein>
    <submittedName>
        <fullName evidence="5">AcrR family transcriptional regulator</fullName>
    </submittedName>
</protein>
<name>A0AAW8GAX4_9GAMM</name>
<feature type="compositionally biased region" description="Low complexity" evidence="3">
    <location>
        <begin position="29"/>
        <end position="39"/>
    </location>
</feature>
<proteinExistence type="predicted"/>
<evidence type="ECO:0000256" key="3">
    <source>
        <dbReference type="SAM" id="MobiDB-lite"/>
    </source>
</evidence>
<reference evidence="5" key="1">
    <citation type="submission" date="2023-07" db="EMBL/GenBank/DDBJ databases">
        <title>Functional and genomic diversity of the sorghum phyllosphere microbiome.</title>
        <authorList>
            <person name="Shade A."/>
        </authorList>
    </citation>
    <scope>NUCLEOTIDE SEQUENCE</scope>
    <source>
        <strain evidence="5">SORGH_AS_0908</strain>
    </source>
</reference>
<dbReference type="Pfam" id="PF00440">
    <property type="entry name" value="TetR_N"/>
    <property type="match status" value="1"/>
</dbReference>
<dbReference type="Gene3D" id="1.10.10.60">
    <property type="entry name" value="Homeodomain-like"/>
    <property type="match status" value="1"/>
</dbReference>
<dbReference type="PANTHER" id="PTHR47752:SF1">
    <property type="entry name" value="HTH-TYPE TRANSCRIPTIONAL REPRESSOR FABR"/>
    <property type="match status" value="1"/>
</dbReference>
<dbReference type="NCBIfam" id="NF008402">
    <property type="entry name" value="PRK11202.1"/>
    <property type="match status" value="1"/>
</dbReference>
<evidence type="ECO:0000313" key="6">
    <source>
        <dbReference type="Proteomes" id="UP001234354"/>
    </source>
</evidence>
<feature type="domain" description="HTH tetR-type" evidence="4">
    <location>
        <begin position="46"/>
        <end position="107"/>
    </location>
</feature>
<evidence type="ECO:0000256" key="1">
    <source>
        <dbReference type="ARBA" id="ARBA00023125"/>
    </source>
</evidence>
<keyword evidence="1 2" id="KW-0238">DNA-binding</keyword>
<feature type="DNA-binding region" description="H-T-H motif" evidence="2">
    <location>
        <begin position="70"/>
        <end position="89"/>
    </location>
</feature>
<evidence type="ECO:0000313" key="5">
    <source>
        <dbReference type="EMBL" id="MDQ1118748.1"/>
    </source>
</evidence>
<evidence type="ECO:0000256" key="2">
    <source>
        <dbReference type="PROSITE-ProRule" id="PRU00335"/>
    </source>
</evidence>
<dbReference type="PANTHER" id="PTHR47752">
    <property type="entry name" value="HTH-TYPE TRANSCRIPTIONAL REPRESSOR FABR"/>
    <property type="match status" value="1"/>
</dbReference>
<dbReference type="AlphaFoldDB" id="A0AAW8GAX4"/>
<feature type="region of interest" description="Disordered" evidence="3">
    <location>
        <begin position="17"/>
        <end position="43"/>
    </location>
</feature>
<dbReference type="EMBL" id="JAUTBB010000001">
    <property type="protein sequence ID" value="MDQ1118748.1"/>
    <property type="molecule type" value="Genomic_DNA"/>
</dbReference>
<comment type="caution">
    <text evidence="5">The sequence shown here is derived from an EMBL/GenBank/DDBJ whole genome shotgun (WGS) entry which is preliminary data.</text>
</comment>
<dbReference type="PROSITE" id="PS50977">
    <property type="entry name" value="HTH_TETR_2"/>
    <property type="match status" value="1"/>
</dbReference>
<dbReference type="InterPro" id="IPR050692">
    <property type="entry name" value="HTH_transcr_repressor_FabR"/>
</dbReference>
<gene>
    <name evidence="5" type="ORF">QE383_001056</name>
</gene>
<dbReference type="Proteomes" id="UP001234354">
    <property type="component" value="Unassembled WGS sequence"/>
</dbReference>
<dbReference type="GO" id="GO:0003677">
    <property type="term" value="F:DNA binding"/>
    <property type="evidence" value="ECO:0007669"/>
    <property type="project" value="UniProtKB-UniRule"/>
</dbReference>
<dbReference type="InterPro" id="IPR001647">
    <property type="entry name" value="HTH_TetR"/>
</dbReference>
<organism evidence="5 6">
    <name type="scientific">Pseudoxanthomonas winnipegensis</name>
    <dbReference type="NCBI Taxonomy" id="2480810"/>
    <lineage>
        <taxon>Bacteria</taxon>
        <taxon>Pseudomonadati</taxon>
        <taxon>Pseudomonadota</taxon>
        <taxon>Gammaproteobacteria</taxon>
        <taxon>Lysobacterales</taxon>
        <taxon>Lysobacteraceae</taxon>
        <taxon>Pseudoxanthomonas</taxon>
    </lineage>
</organism>
<dbReference type="SUPFAM" id="SSF46689">
    <property type="entry name" value="Homeodomain-like"/>
    <property type="match status" value="1"/>
</dbReference>
<evidence type="ECO:0000259" key="4">
    <source>
        <dbReference type="PROSITE" id="PS50977"/>
    </source>
</evidence>
<sequence length="246" mass="26542">MSIHLYIHVRGYDGGAPHGPGSAVPATESAAIDPSSDDASGGRRAAISRQDLLAAALRLVGPHRSLSSLSLREVAREAGIAPNSFYRQFRDMDELAVALIDLAGRSLRQIIGQARQRAASTDRSVIRLSVETFMEQLRADDKLLHVMLREGMVGSDAFKAAVERELTYFEDELQVDLVRLAAAEGATLHQPALVSKAITRLVFAAGASAMDLPRERDPELIGQLSTMLRMILTGSRAMAKGVGVDR</sequence>
<dbReference type="InterPro" id="IPR009057">
    <property type="entry name" value="Homeodomain-like_sf"/>
</dbReference>
<accession>A0AAW8GAX4</accession>
<dbReference type="Gene3D" id="1.10.357.10">
    <property type="entry name" value="Tetracycline Repressor, domain 2"/>
    <property type="match status" value="1"/>
</dbReference>